<feature type="transmembrane region" description="Helical" evidence="2">
    <location>
        <begin position="113"/>
        <end position="130"/>
    </location>
</feature>
<keyword evidence="2" id="KW-1133">Transmembrane helix</keyword>
<keyword evidence="2" id="KW-0472">Membrane</keyword>
<keyword evidence="4" id="KW-1185">Reference proteome</keyword>
<name>A0A345SSH8_9ACTN</name>
<accession>A0A345SSH8</accession>
<dbReference type="InterPro" id="IPR025238">
    <property type="entry name" value="DUF4184"/>
</dbReference>
<dbReference type="EMBL" id="CP031264">
    <property type="protein sequence ID" value="AXI76683.1"/>
    <property type="molecule type" value="Genomic_DNA"/>
</dbReference>
<dbReference type="Pfam" id="PF13803">
    <property type="entry name" value="DUF4184"/>
    <property type="match status" value="1"/>
</dbReference>
<feature type="transmembrane region" description="Helical" evidence="2">
    <location>
        <begin position="159"/>
        <end position="177"/>
    </location>
</feature>
<organism evidence="3 4">
    <name type="scientific">Peterkaempfera bronchialis</name>
    <dbReference type="NCBI Taxonomy" id="2126346"/>
    <lineage>
        <taxon>Bacteria</taxon>
        <taxon>Bacillati</taxon>
        <taxon>Actinomycetota</taxon>
        <taxon>Actinomycetes</taxon>
        <taxon>Kitasatosporales</taxon>
        <taxon>Streptomycetaceae</taxon>
        <taxon>Peterkaempfera</taxon>
    </lineage>
</organism>
<feature type="compositionally biased region" description="Basic residues" evidence="1">
    <location>
        <begin position="232"/>
        <end position="242"/>
    </location>
</feature>
<dbReference type="OrthoDB" id="8481923at2"/>
<dbReference type="AlphaFoldDB" id="A0A345SSH8"/>
<dbReference type="Proteomes" id="UP000249340">
    <property type="component" value="Chromosome"/>
</dbReference>
<feature type="compositionally biased region" description="Low complexity" evidence="1">
    <location>
        <begin position="217"/>
        <end position="231"/>
    </location>
</feature>
<dbReference type="KEGG" id="stri:C7M71_003625"/>
<reference evidence="4" key="1">
    <citation type="submission" date="2018-07" db="EMBL/GenBank/DDBJ databases">
        <title>Streptacidiphilus bronchialis DSM 106435 chromosome.</title>
        <authorList>
            <person name="Batra D."/>
            <person name="Gulvik C.A."/>
        </authorList>
    </citation>
    <scope>NUCLEOTIDE SEQUENCE [LARGE SCALE GENOMIC DNA]</scope>
    <source>
        <strain evidence="4">DSM 106435</strain>
    </source>
</reference>
<dbReference type="RefSeq" id="WP_111492240.1">
    <property type="nucleotide sequence ID" value="NZ_CP031264.1"/>
</dbReference>
<evidence type="ECO:0000313" key="3">
    <source>
        <dbReference type="EMBL" id="AXI76683.1"/>
    </source>
</evidence>
<proteinExistence type="predicted"/>
<evidence type="ECO:0000256" key="2">
    <source>
        <dbReference type="SAM" id="Phobius"/>
    </source>
</evidence>
<feature type="region of interest" description="Disordered" evidence="1">
    <location>
        <begin position="186"/>
        <end position="244"/>
    </location>
</feature>
<sequence length="311" mass="32275">MPFTFSHPAAVLPLLRRGRARGPLVASALVAGSMAPDVPYFADSLIRGTFEYGTVTHSLWAIPTVDVAIAGALVAAWHGLLREPLTALLPDRWAAAVHTLTAPRRRGLRPADAGWFVLSAAVGAATHVGWDAFTHHDRAGVRLLPVLNRTVSGEPLFHLLQYGSSAVALVWLAVYAVRTTRRAAASEAASTETETETEAEAGPGAGPDPEPEPAPAAVPGTGGVAVAARPAIRQRRRPRLSGRARAGTAAFVTAAGIAGAVHRVARWTSLHGTTDSVADLVPTACFGAGTGLAAGLLLYAAAARIRSARQD</sequence>
<keyword evidence="2" id="KW-0812">Transmembrane</keyword>
<evidence type="ECO:0000313" key="4">
    <source>
        <dbReference type="Proteomes" id="UP000249340"/>
    </source>
</evidence>
<gene>
    <name evidence="3" type="ORF">C7M71_003625</name>
</gene>
<feature type="compositionally biased region" description="Pro residues" evidence="1">
    <location>
        <begin position="206"/>
        <end position="216"/>
    </location>
</feature>
<protein>
    <submittedName>
        <fullName evidence="3">DUF4184 family protein</fullName>
    </submittedName>
</protein>
<evidence type="ECO:0000256" key="1">
    <source>
        <dbReference type="SAM" id="MobiDB-lite"/>
    </source>
</evidence>
<feature type="transmembrane region" description="Helical" evidence="2">
    <location>
        <begin position="281"/>
        <end position="302"/>
    </location>
</feature>
<feature type="transmembrane region" description="Helical" evidence="2">
    <location>
        <begin position="242"/>
        <end position="261"/>
    </location>
</feature>